<gene>
    <name evidence="1" type="ORF">JK629_05365</name>
</gene>
<dbReference type="Gene3D" id="1.10.10.10">
    <property type="entry name" value="Winged helix-like DNA-binding domain superfamily/Winged helix DNA-binding domain"/>
    <property type="match status" value="1"/>
</dbReference>
<evidence type="ECO:0000313" key="1">
    <source>
        <dbReference type="EMBL" id="QQX77693.1"/>
    </source>
</evidence>
<dbReference type="InterPro" id="IPR036390">
    <property type="entry name" value="WH_DNA-bd_sf"/>
</dbReference>
<organism evidence="1 2">
    <name type="scientific">Aequorivita iocasae</name>
    <dbReference type="NCBI Taxonomy" id="2803865"/>
    <lineage>
        <taxon>Bacteria</taxon>
        <taxon>Pseudomonadati</taxon>
        <taxon>Bacteroidota</taxon>
        <taxon>Flavobacteriia</taxon>
        <taxon>Flavobacteriales</taxon>
        <taxon>Flavobacteriaceae</taxon>
        <taxon>Aequorivita</taxon>
    </lineage>
</organism>
<dbReference type="InterPro" id="IPR036388">
    <property type="entry name" value="WH-like_DNA-bd_sf"/>
</dbReference>
<name>A0ABX7DVS9_9FLAO</name>
<sequence>MTKRERIIEKLGVHIESREQLAPLAARILSTLILTGKRGITFESLVCELGASKSTIFTHLTTLQAANRITYYTKSGDRKKYFILIPDVMIQSMTEMIKKWNCEKEIHMEIMDYKKELNETLEDSEKFDLEFHRDYLDFLTQASASVEKLQKKLIEKNKND</sequence>
<proteinExistence type="predicted"/>
<keyword evidence="2" id="KW-1185">Reference proteome</keyword>
<dbReference type="Proteomes" id="UP000629420">
    <property type="component" value="Chromosome"/>
</dbReference>
<dbReference type="EMBL" id="CP068439">
    <property type="protein sequence ID" value="QQX77693.1"/>
    <property type="molecule type" value="Genomic_DNA"/>
</dbReference>
<dbReference type="SUPFAM" id="SSF46785">
    <property type="entry name" value="Winged helix' DNA-binding domain"/>
    <property type="match status" value="1"/>
</dbReference>
<reference evidence="1 2" key="1">
    <citation type="submission" date="2021-01" db="EMBL/GenBank/DDBJ databases">
        <title>Aequorivita sp. strain KX20305, a bacterium isolated from the sediment collected at a cold seep field in South China Sea.</title>
        <authorList>
            <person name="Zhang H."/>
            <person name="Li C."/>
        </authorList>
    </citation>
    <scope>NUCLEOTIDE SEQUENCE [LARGE SCALE GENOMIC DNA]</scope>
    <source>
        <strain evidence="1 2">KX20305</strain>
    </source>
</reference>
<accession>A0ABX7DVS9</accession>
<protein>
    <submittedName>
        <fullName evidence="1">Transcriptional regulator</fullName>
    </submittedName>
</protein>
<evidence type="ECO:0000313" key="2">
    <source>
        <dbReference type="Proteomes" id="UP000629420"/>
    </source>
</evidence>